<dbReference type="Gene3D" id="3.90.550.10">
    <property type="entry name" value="Spore Coat Polysaccharide Biosynthesis Protein SpsA, Chain A"/>
    <property type="match status" value="1"/>
</dbReference>
<dbReference type="Pfam" id="PF04101">
    <property type="entry name" value="Glyco_tran_28_C"/>
    <property type="match status" value="1"/>
</dbReference>
<dbReference type="Pfam" id="PF00535">
    <property type="entry name" value="Glycos_transf_2"/>
    <property type="match status" value="1"/>
</dbReference>
<dbReference type="InterPro" id="IPR007235">
    <property type="entry name" value="Glyco_trans_28_C"/>
</dbReference>
<proteinExistence type="predicted"/>
<name>A0A4R5BVH6_9ACTN</name>
<gene>
    <name evidence="3" type="ORF">E1293_03910</name>
</gene>
<dbReference type="Proteomes" id="UP000295578">
    <property type="component" value="Unassembled WGS sequence"/>
</dbReference>
<feature type="domain" description="Glycosyl transferase family 28 C-terminal" evidence="2">
    <location>
        <begin position="13"/>
        <end position="153"/>
    </location>
</feature>
<comment type="caution">
    <text evidence="3">The sequence shown here is derived from an EMBL/GenBank/DDBJ whole genome shotgun (WGS) entry which is preliminary data.</text>
</comment>
<dbReference type="AlphaFoldDB" id="A0A4R5BVH6"/>
<organism evidence="3 4">
    <name type="scientific">Actinomadura darangshiensis</name>
    <dbReference type="NCBI Taxonomy" id="705336"/>
    <lineage>
        <taxon>Bacteria</taxon>
        <taxon>Bacillati</taxon>
        <taxon>Actinomycetota</taxon>
        <taxon>Actinomycetes</taxon>
        <taxon>Streptosporangiales</taxon>
        <taxon>Thermomonosporaceae</taxon>
        <taxon>Actinomadura</taxon>
    </lineage>
</organism>
<dbReference type="SUPFAM" id="SSF53756">
    <property type="entry name" value="UDP-Glycosyltransferase/glycogen phosphorylase"/>
    <property type="match status" value="1"/>
</dbReference>
<dbReference type="InterPro" id="IPR050834">
    <property type="entry name" value="Glycosyltransf_2"/>
</dbReference>
<dbReference type="PANTHER" id="PTHR43685:SF2">
    <property type="entry name" value="GLYCOSYLTRANSFERASE 2-LIKE DOMAIN-CONTAINING PROTEIN"/>
    <property type="match status" value="1"/>
</dbReference>
<dbReference type="GO" id="GO:0016758">
    <property type="term" value="F:hexosyltransferase activity"/>
    <property type="evidence" value="ECO:0007669"/>
    <property type="project" value="InterPro"/>
</dbReference>
<dbReference type="SUPFAM" id="SSF53448">
    <property type="entry name" value="Nucleotide-diphospho-sugar transferases"/>
    <property type="match status" value="1"/>
</dbReference>
<keyword evidence="4" id="KW-1185">Reference proteome</keyword>
<reference evidence="3 4" key="1">
    <citation type="submission" date="2019-03" db="EMBL/GenBank/DDBJ databases">
        <title>Draft genome sequences of novel Actinobacteria.</title>
        <authorList>
            <person name="Sahin N."/>
            <person name="Ay H."/>
            <person name="Saygin H."/>
        </authorList>
    </citation>
    <scope>NUCLEOTIDE SEQUENCE [LARGE SCALE GENOMIC DNA]</scope>
    <source>
        <strain evidence="3 4">DSM 45941</strain>
    </source>
</reference>
<keyword evidence="3" id="KW-0808">Transferase</keyword>
<evidence type="ECO:0000313" key="3">
    <source>
        <dbReference type="EMBL" id="TDD90185.1"/>
    </source>
</evidence>
<feature type="domain" description="Glycosyltransferase 2-like" evidence="1">
    <location>
        <begin position="202"/>
        <end position="359"/>
    </location>
</feature>
<sequence length="499" mass="54715">MRPRSPVSDRPLVLVTVGTDHHRFDRLIEWVDRWFADAGQGRVHCVVQHGASRAPEHAEPRDFLDHVELLKLMEQAAVVVTHAGASTIGEARRLGRLPVIVPRDPAHDEIVDGHQIDFLKRIEEKGLVAACGTEAELRAQLDRLVDDPDAFLLAEGDSGAAQAAAVRRTGQLIDTLMSVRGETPARPAGSPAAEGGEPPSVTVVVATRNRPELLRVALDSILAQDYAGDIDCLVVHDQSEIDDTVAVDKPGRRVSVMANTRVPGLAGARNSGILAATGELVAFCDDDDRWLPGKLTAQVDVLRSAPGAGLACTGIRILYDDRKVDRTLDRGEVAFADLLRSRLTELHPSTFLLRRDALIERIGLVSEEVPGSHGEDYEFLLRAARDAAIVNVPDVHVEVLWGKQSYFAQRWRVIADALAWLLEEVPEFRLVPAGHGRIAGQIAFAEAAAGRRRSALRWARRTVRANWREPRAYLAVAIACRLVGADRIVRFLHRRGRGI</sequence>
<evidence type="ECO:0000259" key="1">
    <source>
        <dbReference type="Pfam" id="PF00535"/>
    </source>
</evidence>
<evidence type="ECO:0000259" key="2">
    <source>
        <dbReference type="Pfam" id="PF04101"/>
    </source>
</evidence>
<dbReference type="InterPro" id="IPR001173">
    <property type="entry name" value="Glyco_trans_2-like"/>
</dbReference>
<dbReference type="Gene3D" id="3.40.50.2000">
    <property type="entry name" value="Glycogen Phosphorylase B"/>
    <property type="match status" value="1"/>
</dbReference>
<dbReference type="PANTHER" id="PTHR43685">
    <property type="entry name" value="GLYCOSYLTRANSFERASE"/>
    <property type="match status" value="1"/>
</dbReference>
<protein>
    <submittedName>
        <fullName evidence="3">Glycosyltransferase</fullName>
    </submittedName>
</protein>
<dbReference type="EMBL" id="SMKY01000009">
    <property type="protein sequence ID" value="TDD90185.1"/>
    <property type="molecule type" value="Genomic_DNA"/>
</dbReference>
<dbReference type="OrthoDB" id="153025at2"/>
<evidence type="ECO:0000313" key="4">
    <source>
        <dbReference type="Proteomes" id="UP000295578"/>
    </source>
</evidence>
<dbReference type="CDD" id="cd00761">
    <property type="entry name" value="Glyco_tranf_GTA_type"/>
    <property type="match status" value="1"/>
</dbReference>
<dbReference type="InterPro" id="IPR029044">
    <property type="entry name" value="Nucleotide-diphossugar_trans"/>
</dbReference>
<accession>A0A4R5BVH6</accession>